<dbReference type="AlphaFoldDB" id="A0A1I4BQL0"/>
<dbReference type="Proteomes" id="UP000199607">
    <property type="component" value="Unassembled WGS sequence"/>
</dbReference>
<keyword evidence="2" id="KW-0808">Transferase</keyword>
<dbReference type="Pfam" id="PF13692">
    <property type="entry name" value="Glyco_trans_1_4"/>
    <property type="match status" value="1"/>
</dbReference>
<sequence>MAIQRPRNRDKSTFGASVEGPSSSTSVESSEAADEVLADLDVAMLYFDPHPAHRGFASAIGADLVHYREHSAGPFSGTIVEDVVNGLQLPDYDVCLVEGSVPLYAALVGRAMTDTDVIYLCADHGLYHVGQDDFRGSSALKSLIGRFGVPAIKHAANWGIDGVMAVSEFAASFASDIVGDETPIRVAHPYVQPDVYDDLQTCEPVLDRNVAVAVGRDERYKGFDMLVDAWTDVRAHHPDAELHVVGSDQPRAYEATDGVTVHGYVEDLTDAFAGASLYVQPSRMDTFPVSTLEGMCAGLPPLVTTTTGTASEARAIDESLVVDPTPDALAAGVSRYFDRSDDERRTYSAHARRRGQTFDRVSRQAAFHRTFADLVTALD</sequence>
<protein>
    <submittedName>
        <fullName evidence="2">Glycosyl transferases group 1</fullName>
    </submittedName>
</protein>
<dbReference type="RefSeq" id="WP_177197522.1">
    <property type="nucleotide sequence ID" value="NZ_FOTC01000001.1"/>
</dbReference>
<dbReference type="PANTHER" id="PTHR12526:SF627">
    <property type="entry name" value="D-RHAMNOSYLTRANSFERASE WBPZ"/>
    <property type="match status" value="1"/>
</dbReference>
<dbReference type="GO" id="GO:0016740">
    <property type="term" value="F:transferase activity"/>
    <property type="evidence" value="ECO:0007669"/>
    <property type="project" value="UniProtKB-KW"/>
</dbReference>
<dbReference type="CDD" id="cd03801">
    <property type="entry name" value="GT4_PimA-like"/>
    <property type="match status" value="1"/>
</dbReference>
<dbReference type="Gene3D" id="3.40.50.2000">
    <property type="entry name" value="Glycogen Phosphorylase B"/>
    <property type="match status" value="2"/>
</dbReference>
<evidence type="ECO:0000256" key="1">
    <source>
        <dbReference type="SAM" id="MobiDB-lite"/>
    </source>
</evidence>
<name>A0A1I4BQL0_9EURY</name>
<evidence type="ECO:0000313" key="3">
    <source>
        <dbReference type="Proteomes" id="UP000199607"/>
    </source>
</evidence>
<reference evidence="3" key="1">
    <citation type="submission" date="2016-10" db="EMBL/GenBank/DDBJ databases">
        <authorList>
            <person name="Varghese N."/>
            <person name="Submissions S."/>
        </authorList>
    </citation>
    <scope>NUCLEOTIDE SEQUENCE [LARGE SCALE GENOMIC DNA]</scope>
    <source>
        <strain evidence="3">CGMCC 1.7738</strain>
    </source>
</reference>
<gene>
    <name evidence="2" type="ORF">SAMN04487950_0671</name>
</gene>
<feature type="compositionally biased region" description="Low complexity" evidence="1">
    <location>
        <begin position="16"/>
        <end position="30"/>
    </location>
</feature>
<proteinExistence type="predicted"/>
<organism evidence="2 3">
    <name type="scientific">Halogranum rubrum</name>
    <dbReference type="NCBI Taxonomy" id="553466"/>
    <lineage>
        <taxon>Archaea</taxon>
        <taxon>Methanobacteriati</taxon>
        <taxon>Methanobacteriota</taxon>
        <taxon>Stenosarchaea group</taxon>
        <taxon>Halobacteria</taxon>
        <taxon>Halobacteriales</taxon>
        <taxon>Haloferacaceae</taxon>
    </lineage>
</organism>
<dbReference type="STRING" id="553466.SAMN04487950_0671"/>
<dbReference type="EMBL" id="FOTC01000001">
    <property type="protein sequence ID" value="SFK70256.1"/>
    <property type="molecule type" value="Genomic_DNA"/>
</dbReference>
<dbReference type="PANTHER" id="PTHR12526">
    <property type="entry name" value="GLYCOSYLTRANSFERASE"/>
    <property type="match status" value="1"/>
</dbReference>
<keyword evidence="3" id="KW-1185">Reference proteome</keyword>
<evidence type="ECO:0000313" key="2">
    <source>
        <dbReference type="EMBL" id="SFK70256.1"/>
    </source>
</evidence>
<accession>A0A1I4BQL0</accession>
<dbReference type="SUPFAM" id="SSF53756">
    <property type="entry name" value="UDP-Glycosyltransferase/glycogen phosphorylase"/>
    <property type="match status" value="1"/>
</dbReference>
<feature type="region of interest" description="Disordered" evidence="1">
    <location>
        <begin position="1"/>
        <end position="30"/>
    </location>
</feature>